<keyword evidence="2" id="KW-0378">Hydrolase</keyword>
<dbReference type="PANTHER" id="PTHR23024">
    <property type="entry name" value="ARYLACETAMIDE DEACETYLASE"/>
    <property type="match status" value="1"/>
</dbReference>
<dbReference type="GO" id="GO:0016787">
    <property type="term" value="F:hydrolase activity"/>
    <property type="evidence" value="ECO:0007669"/>
    <property type="project" value="UniProtKB-KW"/>
</dbReference>
<dbReference type="InterPro" id="IPR050466">
    <property type="entry name" value="Carboxylest/Gibb_receptor"/>
</dbReference>
<gene>
    <name evidence="2" type="ORF">BJ875DRAFT_758</name>
</gene>
<dbReference type="PANTHER" id="PTHR23024:SF624">
    <property type="entry name" value="ALPHA_BETA HYDROLASE FOLD-3 DOMAIN-CONTAINING PROTEIN"/>
    <property type="match status" value="1"/>
</dbReference>
<keyword evidence="3" id="KW-1185">Reference proteome</keyword>
<sequence>MDEILALDKSVGRDISQTLHATFKIYTPHLIAHSSSILSTPRSTHPYGPDPRQLLDIYFPPSISPTIPNLTSTTPILIFLYGGGLILGNKVDPDIQDGLVYKNLGAFFAQRGIVTVIPDYRRADSRFGGEGARYPSGGEDVLLALKWVAQALGNGETARDVFLMGNSAGGVHVSTFLLADEFAAERKLYCAGKGGVTLRGAVGLAVPFRFPEALGRGETLRNYYGSLEKAEERAPCGLLERLKGRGSSMEEAGVPRMRALVGEFDPEDEISGPTRHFVELWGNTWGDGMEFKVLKGHNHASPAWALMAGEKEGELWAEDVVEWIKS</sequence>
<proteinExistence type="predicted"/>
<dbReference type="OrthoDB" id="433474at2759"/>
<evidence type="ECO:0000313" key="3">
    <source>
        <dbReference type="Proteomes" id="UP000824998"/>
    </source>
</evidence>
<evidence type="ECO:0000259" key="1">
    <source>
        <dbReference type="Pfam" id="PF00135"/>
    </source>
</evidence>
<evidence type="ECO:0000313" key="2">
    <source>
        <dbReference type="EMBL" id="KAG9239699.1"/>
    </source>
</evidence>
<comment type="caution">
    <text evidence="2">The sequence shown here is derived from an EMBL/GenBank/DDBJ whole genome shotgun (WGS) entry which is preliminary data.</text>
</comment>
<dbReference type="InterPro" id="IPR029058">
    <property type="entry name" value="AB_hydrolase_fold"/>
</dbReference>
<dbReference type="AlphaFoldDB" id="A0A9P8CAA6"/>
<dbReference type="Gene3D" id="3.40.50.1820">
    <property type="entry name" value="alpha/beta hydrolase"/>
    <property type="match status" value="1"/>
</dbReference>
<dbReference type="Proteomes" id="UP000824998">
    <property type="component" value="Unassembled WGS sequence"/>
</dbReference>
<dbReference type="EMBL" id="MU251356">
    <property type="protein sequence ID" value="KAG9239699.1"/>
    <property type="molecule type" value="Genomic_DNA"/>
</dbReference>
<reference evidence="2" key="1">
    <citation type="journal article" date="2021" name="IMA Fungus">
        <title>Genomic characterization of three marine fungi, including Emericellopsis atlantica sp. nov. with signatures of a generalist lifestyle and marine biomass degradation.</title>
        <authorList>
            <person name="Hagestad O.C."/>
            <person name="Hou L."/>
            <person name="Andersen J.H."/>
            <person name="Hansen E.H."/>
            <person name="Altermark B."/>
            <person name="Li C."/>
            <person name="Kuhnert E."/>
            <person name="Cox R.J."/>
            <person name="Crous P.W."/>
            <person name="Spatafora J.W."/>
            <person name="Lail K."/>
            <person name="Amirebrahimi M."/>
            <person name="Lipzen A."/>
            <person name="Pangilinan J."/>
            <person name="Andreopoulos W."/>
            <person name="Hayes R.D."/>
            <person name="Ng V."/>
            <person name="Grigoriev I.V."/>
            <person name="Jackson S.A."/>
            <person name="Sutton T.D.S."/>
            <person name="Dobson A.D.W."/>
            <person name="Rama T."/>
        </authorList>
    </citation>
    <scope>NUCLEOTIDE SEQUENCE</scope>
    <source>
        <strain evidence="2">TRa018bII</strain>
    </source>
</reference>
<dbReference type="SUPFAM" id="SSF53474">
    <property type="entry name" value="alpha/beta-Hydrolases"/>
    <property type="match status" value="1"/>
</dbReference>
<protein>
    <submittedName>
        <fullName evidence="2">Alpha/Beta hydrolase protein</fullName>
    </submittedName>
</protein>
<feature type="domain" description="Carboxylesterase type B" evidence="1">
    <location>
        <begin position="55"/>
        <end position="180"/>
    </location>
</feature>
<dbReference type="Pfam" id="PF00135">
    <property type="entry name" value="COesterase"/>
    <property type="match status" value="1"/>
</dbReference>
<dbReference type="InterPro" id="IPR002018">
    <property type="entry name" value="CarbesteraseB"/>
</dbReference>
<organism evidence="2 3">
    <name type="scientific">Amylocarpus encephaloides</name>
    <dbReference type="NCBI Taxonomy" id="45428"/>
    <lineage>
        <taxon>Eukaryota</taxon>
        <taxon>Fungi</taxon>
        <taxon>Dikarya</taxon>
        <taxon>Ascomycota</taxon>
        <taxon>Pezizomycotina</taxon>
        <taxon>Leotiomycetes</taxon>
        <taxon>Helotiales</taxon>
        <taxon>Helotiales incertae sedis</taxon>
        <taxon>Amylocarpus</taxon>
    </lineage>
</organism>
<accession>A0A9P8CAA6</accession>
<name>A0A9P8CAA6_9HELO</name>